<organism evidence="1 2">
    <name type="scientific">Datura stramonium</name>
    <name type="common">Jimsonweed</name>
    <name type="synonym">Common thornapple</name>
    <dbReference type="NCBI Taxonomy" id="4076"/>
    <lineage>
        <taxon>Eukaryota</taxon>
        <taxon>Viridiplantae</taxon>
        <taxon>Streptophyta</taxon>
        <taxon>Embryophyta</taxon>
        <taxon>Tracheophyta</taxon>
        <taxon>Spermatophyta</taxon>
        <taxon>Magnoliopsida</taxon>
        <taxon>eudicotyledons</taxon>
        <taxon>Gunneridae</taxon>
        <taxon>Pentapetalae</taxon>
        <taxon>asterids</taxon>
        <taxon>lamiids</taxon>
        <taxon>Solanales</taxon>
        <taxon>Solanaceae</taxon>
        <taxon>Solanoideae</taxon>
        <taxon>Datureae</taxon>
        <taxon>Datura</taxon>
    </lineage>
</organism>
<sequence>MDTQLHQLRGGSSASKIAILLADLEETQFVVLEIQILVQAPATDKGKAPALWTPPTEVELSTIEVEDLRRAIRIPLLYTRGYALDVEGRTFVSQ</sequence>
<comment type="caution">
    <text evidence="1">The sequence shown here is derived from an EMBL/GenBank/DDBJ whole genome shotgun (WGS) entry which is preliminary data.</text>
</comment>
<protein>
    <submittedName>
        <fullName evidence="1">Uncharacterized protein</fullName>
    </submittedName>
</protein>
<accession>A0ABS8SAA7</accession>
<evidence type="ECO:0000313" key="2">
    <source>
        <dbReference type="Proteomes" id="UP000823775"/>
    </source>
</evidence>
<dbReference type="EMBL" id="JACEIK010000367">
    <property type="protein sequence ID" value="MCD7455763.1"/>
    <property type="molecule type" value="Genomic_DNA"/>
</dbReference>
<gene>
    <name evidence="1" type="ORF">HAX54_029516</name>
</gene>
<keyword evidence="2" id="KW-1185">Reference proteome</keyword>
<evidence type="ECO:0000313" key="1">
    <source>
        <dbReference type="EMBL" id="MCD7455763.1"/>
    </source>
</evidence>
<reference evidence="1 2" key="1">
    <citation type="journal article" date="2021" name="BMC Genomics">
        <title>Datura genome reveals duplications of psychoactive alkaloid biosynthetic genes and high mutation rate following tissue culture.</title>
        <authorList>
            <person name="Rajewski A."/>
            <person name="Carter-House D."/>
            <person name="Stajich J."/>
            <person name="Litt A."/>
        </authorList>
    </citation>
    <scope>NUCLEOTIDE SEQUENCE [LARGE SCALE GENOMIC DNA]</scope>
    <source>
        <strain evidence="1">AR-01</strain>
    </source>
</reference>
<name>A0ABS8SAA7_DATST</name>
<dbReference type="Proteomes" id="UP000823775">
    <property type="component" value="Unassembled WGS sequence"/>
</dbReference>
<proteinExistence type="predicted"/>